<name>A0A9N9K8D4_9GLOM</name>
<comment type="caution">
    <text evidence="1">The sequence shown here is derived from an EMBL/GenBank/DDBJ whole genome shotgun (WGS) entry which is preliminary data.</text>
</comment>
<protein>
    <submittedName>
        <fullName evidence="1">7549_t:CDS:1</fullName>
    </submittedName>
</protein>
<feature type="non-terminal residue" evidence="1">
    <location>
        <position position="1"/>
    </location>
</feature>
<proteinExistence type="predicted"/>
<keyword evidence="2" id="KW-1185">Reference proteome</keyword>
<reference evidence="1" key="1">
    <citation type="submission" date="2021-06" db="EMBL/GenBank/DDBJ databases">
        <authorList>
            <person name="Kallberg Y."/>
            <person name="Tangrot J."/>
            <person name="Rosling A."/>
        </authorList>
    </citation>
    <scope>NUCLEOTIDE SEQUENCE</scope>
    <source>
        <strain evidence="1">MA453B</strain>
    </source>
</reference>
<dbReference type="Proteomes" id="UP000789405">
    <property type="component" value="Unassembled WGS sequence"/>
</dbReference>
<gene>
    <name evidence="1" type="ORF">DERYTH_LOCUS25760</name>
</gene>
<evidence type="ECO:0000313" key="2">
    <source>
        <dbReference type="Proteomes" id="UP000789405"/>
    </source>
</evidence>
<accession>A0A9N9K8D4</accession>
<sequence length="317" mass="37039">ISLSSGKYPEDNPFSLKQNNATYTTSYRIPDNYVVQTRWGRGRSQHVIDCEIKYKIDGPVYIIRFEKDEQSFVITSKKSVTKVVNEYLKKRNPDTQAQLSGVHVFGLNTIDVEKERERKNQSHPFKPFNILGKSMKEKHSHIFSKQIGIAFKNEIHKFYNPIDQPILQELRFNVQEKNYIVDYRNRNRDKKNNHIEAVTKIVDQGLISQKSYRNLAAIQHELLRDYDVSNARKKINDEMNQKVPVSILNIANISLITTNELPDITDQEIEEEMMRYIGNAGYRRITDILRFVILDLLNRQVLNINNPIIYIHISGMA</sequence>
<organism evidence="1 2">
    <name type="scientific">Dentiscutata erythropus</name>
    <dbReference type="NCBI Taxonomy" id="1348616"/>
    <lineage>
        <taxon>Eukaryota</taxon>
        <taxon>Fungi</taxon>
        <taxon>Fungi incertae sedis</taxon>
        <taxon>Mucoromycota</taxon>
        <taxon>Glomeromycotina</taxon>
        <taxon>Glomeromycetes</taxon>
        <taxon>Diversisporales</taxon>
        <taxon>Gigasporaceae</taxon>
        <taxon>Dentiscutata</taxon>
    </lineage>
</organism>
<dbReference type="OrthoDB" id="2357358at2759"/>
<evidence type="ECO:0000313" key="1">
    <source>
        <dbReference type="EMBL" id="CAG8813222.1"/>
    </source>
</evidence>
<dbReference type="AlphaFoldDB" id="A0A9N9K8D4"/>
<feature type="non-terminal residue" evidence="1">
    <location>
        <position position="317"/>
    </location>
</feature>
<dbReference type="EMBL" id="CAJVPY010049843">
    <property type="protein sequence ID" value="CAG8813222.1"/>
    <property type="molecule type" value="Genomic_DNA"/>
</dbReference>